<dbReference type="SUPFAM" id="SSF55874">
    <property type="entry name" value="ATPase domain of HSP90 chaperone/DNA topoisomerase II/histidine kinase"/>
    <property type="match status" value="1"/>
</dbReference>
<feature type="domain" description="GAF" evidence="3">
    <location>
        <begin position="249"/>
        <end position="396"/>
    </location>
</feature>
<evidence type="ECO:0000256" key="2">
    <source>
        <dbReference type="SAM" id="MobiDB-lite"/>
    </source>
</evidence>
<name>A0A5N8V4Z2_9ACTN</name>
<dbReference type="AlphaFoldDB" id="A0A5N8V4Z2"/>
<evidence type="ECO:0000313" key="6">
    <source>
        <dbReference type="Proteomes" id="UP000325849"/>
    </source>
</evidence>
<dbReference type="InterPro" id="IPR052016">
    <property type="entry name" value="Bact_Sigma-Reg"/>
</dbReference>
<dbReference type="Pfam" id="PF13185">
    <property type="entry name" value="GAF_2"/>
    <property type="match status" value="1"/>
</dbReference>
<dbReference type="RefSeq" id="WP_152884495.1">
    <property type="nucleotide sequence ID" value="NZ_VJZD01000004.1"/>
</dbReference>
<feature type="compositionally biased region" description="Basic and acidic residues" evidence="2">
    <location>
        <begin position="759"/>
        <end position="771"/>
    </location>
</feature>
<feature type="region of interest" description="Disordered" evidence="2">
    <location>
        <begin position="704"/>
        <end position="728"/>
    </location>
</feature>
<dbReference type="GO" id="GO:0016791">
    <property type="term" value="F:phosphatase activity"/>
    <property type="evidence" value="ECO:0007669"/>
    <property type="project" value="TreeGrafter"/>
</dbReference>
<evidence type="ECO:0000256" key="1">
    <source>
        <dbReference type="ARBA" id="ARBA00022801"/>
    </source>
</evidence>
<evidence type="ECO:0000313" key="5">
    <source>
        <dbReference type="EMBL" id="MPY30169.1"/>
    </source>
</evidence>
<reference evidence="5 6" key="1">
    <citation type="submission" date="2019-07" db="EMBL/GenBank/DDBJ databases">
        <title>New species of Amycolatopsis and Streptomyces.</title>
        <authorList>
            <person name="Duangmal K."/>
            <person name="Teo W.F.A."/>
            <person name="Lipun K."/>
        </authorList>
    </citation>
    <scope>NUCLEOTIDE SEQUENCE [LARGE SCALE GENOMIC DNA]</scope>
    <source>
        <strain evidence="5 6">NBRC 109810</strain>
    </source>
</reference>
<dbReference type="Gene3D" id="3.30.565.10">
    <property type="entry name" value="Histidine kinase-like ATPase, C-terminal domain"/>
    <property type="match status" value="1"/>
</dbReference>
<dbReference type="Pfam" id="PF07228">
    <property type="entry name" value="SpoIIE"/>
    <property type="match status" value="1"/>
</dbReference>
<feature type="region of interest" description="Disordered" evidence="2">
    <location>
        <begin position="741"/>
        <end position="777"/>
    </location>
</feature>
<dbReference type="InterPro" id="IPR003594">
    <property type="entry name" value="HATPase_dom"/>
</dbReference>
<dbReference type="SMART" id="SM00331">
    <property type="entry name" value="PP2C_SIG"/>
    <property type="match status" value="1"/>
</dbReference>
<protein>
    <submittedName>
        <fullName evidence="5">SpoIIE family protein phosphatase</fullName>
    </submittedName>
</protein>
<dbReference type="Gene3D" id="3.60.40.10">
    <property type="entry name" value="PPM-type phosphatase domain"/>
    <property type="match status" value="1"/>
</dbReference>
<dbReference type="SUPFAM" id="SSF55781">
    <property type="entry name" value="GAF domain-like"/>
    <property type="match status" value="2"/>
</dbReference>
<dbReference type="InterPro" id="IPR029016">
    <property type="entry name" value="GAF-like_dom_sf"/>
</dbReference>
<dbReference type="Pfam" id="PF13581">
    <property type="entry name" value="HATPase_c_2"/>
    <property type="match status" value="1"/>
</dbReference>
<dbReference type="EMBL" id="VJZD01000004">
    <property type="protein sequence ID" value="MPY30169.1"/>
    <property type="molecule type" value="Genomic_DNA"/>
</dbReference>
<accession>A0A5N8V4Z2</accession>
<evidence type="ECO:0000259" key="4">
    <source>
        <dbReference type="SMART" id="SM00331"/>
    </source>
</evidence>
<sequence length="777" mass="82956">MSARPAQAARWRSQPRGRVDRAEGVMENLPKKQEARPDTADAIELRKVLVSSLAEALATREAPAGILFLIDADRSRLRAAVIQGSVPFLFGMPDVISVDADHASARAWRTGAFTVASAPAPRPGSEEAFRLIPFPYSAASVPLVAEDGTRFGALTLVRPLMQGPAWAFDADERDVLSGVASRLSAELAVLSARGVTVAPGPSAILVPSPGDQGGHDVSRWGAPGAPESAGLSLMYHVHHLSTRLTQLTSLDEILPAARAHMMVPFGASGIMMGHVKDDRLWIVGSSGVSAALIRGMHATNLTPGSPWADAVLAHFPYFFDSPSGLQSHYPDVYEADDTVRSWAFLPLGVGSRHVGVCCLTFDDERVLTTEERAALMMLADLLASAVERARLSAYEHTLAESLQRTLLPRSLTALPGVITTARYVPARGEAGLGGDWYDVLQLPDGRVALIVGDVEGHSTDSAIVMGQLRSAVMAYAREGHDPAAVLNRTGRLLSELDTELIATCCIAFLSLSDGVVEVARAGHPAPLLRRPDGQLHHLDTVVGVPLGVGESAVTNTSTIVPPGSTLMLYTDGMYAAKTGELSPSVLKLLTEADGDLEELADQLTEAAADGHDDLSLLLARFEGGVAGASRRIERFEIPRHDLAGVAAARRFVRGCLRRWDAAELTDTLEVIASEAVTNALTHADSAVDIRMREYEDHIRLEVRDSDAHPPLPSAMSVTDEAEQSQAEHGRGLQIVDSLATTWGSSPHGRGKTVWMELQNPRKEADREDGKDTGSGPP</sequence>
<dbReference type="OrthoDB" id="4327509at2"/>
<feature type="domain" description="PPM-type phosphatase" evidence="4">
    <location>
        <begin position="417"/>
        <end position="621"/>
    </location>
</feature>
<evidence type="ECO:0000259" key="3">
    <source>
        <dbReference type="SMART" id="SM00065"/>
    </source>
</evidence>
<comment type="caution">
    <text evidence="5">The sequence shown here is derived from an EMBL/GenBank/DDBJ whole genome shotgun (WGS) entry which is preliminary data.</text>
</comment>
<dbReference type="SUPFAM" id="SSF81606">
    <property type="entry name" value="PP2C-like"/>
    <property type="match status" value="1"/>
</dbReference>
<dbReference type="CDD" id="cd16936">
    <property type="entry name" value="HATPase_RsbW-like"/>
    <property type="match status" value="1"/>
</dbReference>
<dbReference type="PANTHER" id="PTHR43156">
    <property type="entry name" value="STAGE II SPORULATION PROTEIN E-RELATED"/>
    <property type="match status" value="1"/>
</dbReference>
<dbReference type="InterPro" id="IPR036457">
    <property type="entry name" value="PPM-type-like_dom_sf"/>
</dbReference>
<gene>
    <name evidence="5" type="ORF">FNH09_02215</name>
</gene>
<dbReference type="Gene3D" id="3.30.450.40">
    <property type="match status" value="2"/>
</dbReference>
<feature type="compositionally biased region" description="Basic and acidic residues" evidence="2">
    <location>
        <begin position="17"/>
        <end position="37"/>
    </location>
</feature>
<keyword evidence="1" id="KW-0378">Hydrolase</keyword>
<organism evidence="5 6">
    <name type="scientific">Streptomyces adustus</name>
    <dbReference type="NCBI Taxonomy" id="1609272"/>
    <lineage>
        <taxon>Bacteria</taxon>
        <taxon>Bacillati</taxon>
        <taxon>Actinomycetota</taxon>
        <taxon>Actinomycetes</taxon>
        <taxon>Kitasatosporales</taxon>
        <taxon>Streptomycetaceae</taxon>
        <taxon>Streptomyces</taxon>
    </lineage>
</organism>
<dbReference type="InterPro" id="IPR036890">
    <property type="entry name" value="HATPase_C_sf"/>
</dbReference>
<dbReference type="InterPro" id="IPR003018">
    <property type="entry name" value="GAF"/>
</dbReference>
<feature type="domain" description="GAF" evidence="3">
    <location>
        <begin position="41"/>
        <end position="197"/>
    </location>
</feature>
<dbReference type="InterPro" id="IPR001932">
    <property type="entry name" value="PPM-type_phosphatase-like_dom"/>
</dbReference>
<proteinExistence type="predicted"/>
<dbReference type="PANTHER" id="PTHR43156:SF2">
    <property type="entry name" value="STAGE II SPORULATION PROTEIN E"/>
    <property type="match status" value="1"/>
</dbReference>
<dbReference type="Proteomes" id="UP000325849">
    <property type="component" value="Unassembled WGS sequence"/>
</dbReference>
<dbReference type="SMART" id="SM00065">
    <property type="entry name" value="GAF"/>
    <property type="match status" value="2"/>
</dbReference>
<feature type="region of interest" description="Disordered" evidence="2">
    <location>
        <begin position="1"/>
        <end position="37"/>
    </location>
</feature>
<keyword evidence="6" id="KW-1185">Reference proteome</keyword>